<proteinExistence type="inferred from homology"/>
<dbReference type="Pfam" id="PF00924">
    <property type="entry name" value="MS_channel_2nd"/>
    <property type="match status" value="1"/>
</dbReference>
<name>A0A1W0CEZ7_9NEIS</name>
<dbReference type="InterPro" id="IPR045275">
    <property type="entry name" value="MscS_archaea/bacteria_type"/>
</dbReference>
<keyword evidence="2" id="KW-1003">Cell membrane</keyword>
<reference evidence="9 10" key="1">
    <citation type="submission" date="2017-02" db="EMBL/GenBank/DDBJ databases">
        <title>Chromobacterium haemolyticum H5244.</title>
        <authorList>
            <person name="Gulvik C.A."/>
        </authorList>
    </citation>
    <scope>NUCLEOTIDE SEQUENCE [LARGE SCALE GENOMIC DNA]</scope>
    <source>
        <strain evidence="9 10">H5244</strain>
    </source>
</reference>
<protein>
    <recommendedName>
        <fullName evidence="6">Small-conductance mechanosensitive channel</fullName>
    </recommendedName>
</protein>
<dbReference type="SUPFAM" id="SSF82689">
    <property type="entry name" value="Mechanosensitive channel protein MscS (YggB), C-terminal domain"/>
    <property type="match status" value="1"/>
</dbReference>
<accession>A0A1W0CEZ7</accession>
<keyword evidence="6" id="KW-0407">Ion channel</keyword>
<gene>
    <name evidence="9" type="ORF">B0T45_20620</name>
</gene>
<dbReference type="PANTHER" id="PTHR30221:SF18">
    <property type="entry name" value="SLL0590 PROTEIN"/>
    <property type="match status" value="1"/>
</dbReference>
<dbReference type="EMBL" id="MUKV01000040">
    <property type="protein sequence ID" value="OQS33221.1"/>
    <property type="molecule type" value="Genomic_DNA"/>
</dbReference>
<feature type="transmembrane region" description="Helical" evidence="6">
    <location>
        <begin position="200"/>
        <end position="219"/>
    </location>
</feature>
<organism evidence="9 10">
    <name type="scientific">Chromobacterium haemolyticum</name>
    <dbReference type="NCBI Taxonomy" id="394935"/>
    <lineage>
        <taxon>Bacteria</taxon>
        <taxon>Pseudomonadati</taxon>
        <taxon>Pseudomonadota</taxon>
        <taxon>Betaproteobacteria</taxon>
        <taxon>Neisseriales</taxon>
        <taxon>Chromobacteriaceae</taxon>
        <taxon>Chromobacterium</taxon>
    </lineage>
</organism>
<keyword evidence="6" id="KW-0406">Ion transport</keyword>
<dbReference type="Gene3D" id="3.30.70.100">
    <property type="match status" value="1"/>
</dbReference>
<keyword evidence="6" id="KW-0997">Cell inner membrane</keyword>
<dbReference type="InterPro" id="IPR023408">
    <property type="entry name" value="MscS_beta-dom_sf"/>
</dbReference>
<feature type="transmembrane region" description="Helical" evidence="6">
    <location>
        <begin position="330"/>
        <end position="356"/>
    </location>
</feature>
<comment type="subcellular location">
    <subcellularLocation>
        <location evidence="6">Cell inner membrane</location>
        <topology evidence="6">Multi-pass membrane protein</topology>
    </subcellularLocation>
    <subcellularLocation>
        <location evidence="1">Cell membrane</location>
        <topology evidence="1">Multi-pass membrane protein</topology>
    </subcellularLocation>
</comment>
<evidence type="ECO:0000256" key="5">
    <source>
        <dbReference type="ARBA" id="ARBA00023136"/>
    </source>
</evidence>
<dbReference type="InterPro" id="IPR011066">
    <property type="entry name" value="MscS_channel_C_sf"/>
</dbReference>
<sequence length="529" mass="58004">MPLIRCCLLFLLLSLPTLAAEPHPSPSSADNARTLILDNRPIFLFLAGQGVLTPEQRLQRTLERINALEPEDLRQPVETTAFTTGRLRGLALSVRGKPLFTILESDLDPGDQLTLEQAGTRVQNRLNELRLAVLEQRSPQHIAQSVLLTIFAALVFAAVLFLIIKGRSASRHRLARQSLPSRSASHFNLYRFLLAAEHHLVDITALLCALFAAYVWLSYSLSLFSYTRPLGRKLAGAFYQLLATITDDTLSALPGLAIVAVIFLLTRLLGRGLALLFGSVERGQLELPGLHAETAGATRRLASVTLWLFALIVAYPYLPGANSDAFKGVSVFFGLMVTLGSAGLMNHAMSGLVLIYSRALRTGDYVKIGEVEGRVSELSALSTKLTTGQGFEITIPNAVAVGGLVNNYSRHANAAGTLLSTRITIGYDTPWRQVEALLELAARRCPYIDPAWKPRVRKLALQDFYVEYELQAKLMADAQPPTARDMLHGLILDAFNEFGVQIMSPHFAEQPDVPVLVPAERWNEPPAGQ</sequence>
<evidence type="ECO:0000256" key="3">
    <source>
        <dbReference type="ARBA" id="ARBA00022692"/>
    </source>
</evidence>
<evidence type="ECO:0000256" key="1">
    <source>
        <dbReference type="ARBA" id="ARBA00004651"/>
    </source>
</evidence>
<dbReference type="SUPFAM" id="SSF50182">
    <property type="entry name" value="Sm-like ribonucleoproteins"/>
    <property type="match status" value="1"/>
</dbReference>
<dbReference type="Proteomes" id="UP000192721">
    <property type="component" value="Unassembled WGS sequence"/>
</dbReference>
<feature type="transmembrane region" description="Helical" evidence="6">
    <location>
        <begin position="301"/>
        <end position="318"/>
    </location>
</feature>
<dbReference type="RefSeq" id="WP_081556757.1">
    <property type="nucleotide sequence ID" value="NZ_LXRL01000018.1"/>
</dbReference>
<feature type="transmembrane region" description="Helical" evidence="6">
    <location>
        <begin position="146"/>
        <end position="164"/>
    </location>
</feature>
<evidence type="ECO:0000256" key="4">
    <source>
        <dbReference type="ARBA" id="ARBA00022989"/>
    </source>
</evidence>
<evidence type="ECO:0000259" key="8">
    <source>
        <dbReference type="Pfam" id="PF00924"/>
    </source>
</evidence>
<feature type="domain" description="Mechanosensitive ion channel MscS" evidence="8">
    <location>
        <begin position="349"/>
        <end position="410"/>
    </location>
</feature>
<comment type="subunit">
    <text evidence="6">Homoheptamer.</text>
</comment>
<dbReference type="InterPro" id="IPR006685">
    <property type="entry name" value="MscS_channel_2nd"/>
</dbReference>
<evidence type="ECO:0000256" key="7">
    <source>
        <dbReference type="SAM" id="SignalP"/>
    </source>
</evidence>
<dbReference type="GO" id="GO:0008381">
    <property type="term" value="F:mechanosensitive monoatomic ion channel activity"/>
    <property type="evidence" value="ECO:0007669"/>
    <property type="project" value="InterPro"/>
</dbReference>
<keyword evidence="4 6" id="KW-1133">Transmembrane helix</keyword>
<dbReference type="InterPro" id="IPR010920">
    <property type="entry name" value="LSM_dom_sf"/>
</dbReference>
<dbReference type="GO" id="GO:0005886">
    <property type="term" value="C:plasma membrane"/>
    <property type="evidence" value="ECO:0007669"/>
    <property type="project" value="UniProtKB-SubCell"/>
</dbReference>
<dbReference type="AlphaFoldDB" id="A0A1W0CEZ7"/>
<evidence type="ECO:0000313" key="9">
    <source>
        <dbReference type="EMBL" id="OQS33221.1"/>
    </source>
</evidence>
<evidence type="ECO:0000313" key="10">
    <source>
        <dbReference type="Proteomes" id="UP000192721"/>
    </source>
</evidence>
<comment type="function">
    <text evidence="6">Mechanosensitive channel that participates in the regulation of osmotic pressure changes within the cell, opening in response to stretch forces in the membrane lipid bilayer, without the need for other proteins. Contributes to normal resistance to hypoosmotic shock. Forms an ion channel of 1.0 nanosiemens conductance with a slight preference for anions.</text>
</comment>
<feature type="chain" id="PRO_5013229713" description="Small-conductance mechanosensitive channel" evidence="7">
    <location>
        <begin position="20"/>
        <end position="529"/>
    </location>
</feature>
<keyword evidence="5 6" id="KW-0472">Membrane</keyword>
<comment type="similarity">
    <text evidence="6">Belongs to the MscS (TC 1.A.23) family.</text>
</comment>
<dbReference type="Gene3D" id="2.30.30.60">
    <property type="match status" value="1"/>
</dbReference>
<feature type="signal peptide" evidence="7">
    <location>
        <begin position="1"/>
        <end position="19"/>
    </location>
</feature>
<dbReference type="PANTHER" id="PTHR30221">
    <property type="entry name" value="SMALL-CONDUCTANCE MECHANOSENSITIVE CHANNEL"/>
    <property type="match status" value="1"/>
</dbReference>
<comment type="caution">
    <text evidence="9">The sequence shown here is derived from an EMBL/GenBank/DDBJ whole genome shotgun (WGS) entry which is preliminary data.</text>
</comment>
<evidence type="ECO:0000256" key="2">
    <source>
        <dbReference type="ARBA" id="ARBA00022475"/>
    </source>
</evidence>
<keyword evidence="6" id="KW-0813">Transport</keyword>
<evidence type="ECO:0000256" key="6">
    <source>
        <dbReference type="RuleBase" id="RU369025"/>
    </source>
</evidence>
<keyword evidence="3 6" id="KW-0812">Transmembrane</keyword>
<keyword evidence="7" id="KW-0732">Signal</keyword>